<dbReference type="InterPro" id="IPR031943">
    <property type="entry name" value="CARMIL_C"/>
</dbReference>
<dbReference type="GO" id="GO:0030027">
    <property type="term" value="C:lamellipodium"/>
    <property type="evidence" value="ECO:0007669"/>
    <property type="project" value="TreeGrafter"/>
</dbReference>
<evidence type="ECO:0000256" key="6">
    <source>
        <dbReference type="ARBA" id="ARBA00022614"/>
    </source>
</evidence>
<feature type="region of interest" description="Disordered" evidence="9">
    <location>
        <begin position="1014"/>
        <end position="1144"/>
    </location>
</feature>
<dbReference type="OrthoDB" id="18598at2759"/>
<gene>
    <name evidence="12" type="primary">Carmil2</name>
    <name evidence="12" type="ORF">EURGUL_R14021</name>
</gene>
<dbReference type="GO" id="GO:0005886">
    <property type="term" value="C:plasma membrane"/>
    <property type="evidence" value="ECO:0007669"/>
    <property type="project" value="UniProtKB-SubCell"/>
</dbReference>
<dbReference type="GO" id="GO:0005737">
    <property type="term" value="C:cytoplasm"/>
    <property type="evidence" value="ECO:0007669"/>
    <property type="project" value="UniProtKB-SubCell"/>
</dbReference>
<evidence type="ECO:0000256" key="2">
    <source>
        <dbReference type="ARBA" id="ARBA00004496"/>
    </source>
</evidence>
<accession>A0A7L4CSY1</accession>
<feature type="non-terminal residue" evidence="12">
    <location>
        <position position="1"/>
    </location>
</feature>
<feature type="region of interest" description="Disordered" evidence="9">
    <location>
        <begin position="1179"/>
        <end position="1254"/>
    </location>
</feature>
<dbReference type="Pfam" id="PF13516">
    <property type="entry name" value="LRR_6"/>
    <property type="match status" value="2"/>
</dbReference>
<evidence type="ECO:0000259" key="10">
    <source>
        <dbReference type="Pfam" id="PF16000"/>
    </source>
</evidence>
<organism evidence="12 13">
    <name type="scientific">Eurystomus gularis</name>
    <dbReference type="NCBI Taxonomy" id="325343"/>
    <lineage>
        <taxon>Eukaryota</taxon>
        <taxon>Metazoa</taxon>
        <taxon>Chordata</taxon>
        <taxon>Craniata</taxon>
        <taxon>Vertebrata</taxon>
        <taxon>Euteleostomi</taxon>
        <taxon>Archelosauria</taxon>
        <taxon>Archosauria</taxon>
        <taxon>Dinosauria</taxon>
        <taxon>Saurischia</taxon>
        <taxon>Theropoda</taxon>
        <taxon>Coelurosauria</taxon>
        <taxon>Aves</taxon>
        <taxon>Neognathae</taxon>
        <taxon>Neoaves</taxon>
        <taxon>Telluraves</taxon>
        <taxon>Coraciimorphae</taxon>
        <taxon>Coraciiformes</taxon>
        <taxon>Coraciidae</taxon>
        <taxon>Eurystomus</taxon>
    </lineage>
</organism>
<dbReference type="InterPro" id="IPR011993">
    <property type="entry name" value="PH-like_dom_sf"/>
</dbReference>
<dbReference type="InterPro" id="IPR041245">
    <property type="entry name" value="CARMIL_PH"/>
</dbReference>
<reference evidence="12 13" key="1">
    <citation type="submission" date="2019-09" db="EMBL/GenBank/DDBJ databases">
        <title>Bird 10,000 Genomes (B10K) Project - Family phase.</title>
        <authorList>
            <person name="Zhang G."/>
        </authorList>
    </citation>
    <scope>NUCLEOTIDE SEQUENCE [LARGE SCALE GENOMIC DNA]</scope>
    <source>
        <strain evidence="12">B10K-DU-002-51</strain>
        <tissue evidence="12">Muscle</tissue>
    </source>
</reference>
<dbReference type="Pfam" id="PF16000">
    <property type="entry name" value="CARMIL_C"/>
    <property type="match status" value="2"/>
</dbReference>
<dbReference type="GO" id="GO:0016477">
    <property type="term" value="P:cell migration"/>
    <property type="evidence" value="ECO:0007669"/>
    <property type="project" value="TreeGrafter"/>
</dbReference>
<dbReference type="Gene3D" id="2.30.29.30">
    <property type="entry name" value="Pleckstrin-homology domain (PH domain)/Phosphotyrosine-binding domain (PTB)"/>
    <property type="match status" value="1"/>
</dbReference>
<dbReference type="Pfam" id="PF17888">
    <property type="entry name" value="Carm_PH"/>
    <property type="match status" value="1"/>
</dbReference>
<dbReference type="GO" id="GO:0034315">
    <property type="term" value="P:regulation of Arp2/3 complex-mediated actin nucleation"/>
    <property type="evidence" value="ECO:0007669"/>
    <property type="project" value="TreeGrafter"/>
</dbReference>
<evidence type="ECO:0000256" key="9">
    <source>
        <dbReference type="SAM" id="MobiDB-lite"/>
    </source>
</evidence>
<comment type="subcellular location">
    <subcellularLocation>
        <location evidence="1">Cell membrane</location>
    </subcellularLocation>
    <subcellularLocation>
        <location evidence="2">Cytoplasm</location>
    </subcellularLocation>
</comment>
<dbReference type="InterPro" id="IPR032675">
    <property type="entry name" value="LRR_dom_sf"/>
</dbReference>
<feature type="domain" description="CARMIL C-terminal" evidence="10">
    <location>
        <begin position="794"/>
        <end position="891"/>
    </location>
</feature>
<feature type="compositionally biased region" description="Basic residues" evidence="9">
    <location>
        <begin position="1323"/>
        <end position="1335"/>
    </location>
</feature>
<dbReference type="SUPFAM" id="SSF52047">
    <property type="entry name" value="RNI-like"/>
    <property type="match status" value="2"/>
</dbReference>
<keyword evidence="6" id="KW-0433">Leucine-rich repeat</keyword>
<feature type="compositionally biased region" description="Basic and acidic residues" evidence="9">
    <location>
        <begin position="1187"/>
        <end position="1203"/>
    </location>
</feature>
<comment type="caution">
    <text evidence="12">The sequence shown here is derived from an EMBL/GenBank/DDBJ whole genome shotgun (WGS) entry which is preliminary data.</text>
</comment>
<comment type="similarity">
    <text evidence="3">Belongs to the CARMIL family.</text>
</comment>
<name>A0A7L4CSY1_9AVES</name>
<feature type="non-terminal residue" evidence="12">
    <location>
        <position position="1354"/>
    </location>
</feature>
<dbReference type="PANTHER" id="PTHR24112:SF32">
    <property type="entry name" value="CAPPING PROTEIN, ARP2_3 AND MYOSIN-I LINKER PROTEIN 2"/>
    <property type="match status" value="1"/>
</dbReference>
<feature type="compositionally biased region" description="Low complexity" evidence="9">
    <location>
        <begin position="1276"/>
        <end position="1290"/>
    </location>
</feature>
<proteinExistence type="inferred from homology"/>
<dbReference type="SMART" id="SM00368">
    <property type="entry name" value="LRR_RI"/>
    <property type="match status" value="7"/>
</dbReference>
<sequence>MAASPEGIPAEVQEGITAFLGTKKVLLVMSVQLQVKSKYCDYILVLTPWRAYVLPVMLPVRVHSSFSLLEVREMTVREPSLVVIETDAASYAFRFMSFDDLEQVVVHVTMSLKKVFPDSSPGMLLKNSPPNLYERIRQITDSLEEMLQSSPGPCGGFSETYAALCDYNGFAFREEIQWDVDNIYHSQDCHEFNLLDFSHLESRDVALSVAALSFNLWFTKLSSKDFRLNQEISEQLLYMLSKSVTLEELVLENSGLKAEFAQRMAQALSNHPNSVLHTINLAGNQLEDRGIVAFSRHVEKCPKGLQSLSLARTMLTAKGMSTLCKALTDNKAIGSSLRHLDLSGNPGTLVGDDISNLQNLLHQCHSLSHLSLAATDCPLDAVPSNTILWLMSAPWQLFGALIHGCHKSLVHLDLSKNIYSHKRLKTISPAIKEFFSQACALRNVSLAGTKLPADAVRALLQGLADNSHISDLRLDLSSCELRSAGAQVIQDLIPDASSISDLDLSDNGFDPDMVTLVLSIGRSKSIRHVSLGKNFNIKSKEGLLDVLHRIVQLTQEDDCPLQSLSVAESRLKQGTNVLLSALGSNTSLVALDISGNAMGDTGAKMLAKALQINTKLRTVVWDRNNTTAHGLLEVAQALERNYTLKSMPLPMSDVAQAYRSHPEKTEEAVHKLQSCLTRNQLRRTLPAQTFRLQQGILTTSSEQMVNEICLSVQKHLDILSACPAREAEADILCAEEAIRNANLSVSILPLLYEAGNTPYQNSKLQHKLECLTEEASQICGREIQAIMQAVLDTAYSLCPAVVQKSGVRDQMVNAMSEQIHLQDHLNLSAVLDQMVTDVFSKLNEIKLSVTAAVADCIVDAVLGDLTIAQCKLAESLPKQGLDLPVLLPEPAEDDASVAARGRNPPDLAVEEVGDGEREAGKSSFPFPGRCRQGGKEKPAEFGCGGPARSAMAPAASLLPHPLCSPPSKAPKHQQLRWLLEMLVQPVACENSEDRSITRVDEGLEDFFAKRVIAEQPPPTAPETCPGSAPLVPSGSRTLKKKIGNFFAFKRPKSSRGSRSEKEPEGGPAAPRSRRSMLSDILRAPSKAGEGGKPLSKSEEGGLAAEPQAEPEHCQTPDSARRIRPKYSREGKSQSLILLPGEDEDALGVRHDKKRHLEKSDGELPGSFEQRVQVMLHRIGVTKGPATEGKKQQSKDNEIKKAGSDGDIVDSSADSPPSLKARTHSVSTGGWLVGVGGVTPAHRAEGSVPSASTKQCFTGTRANRDWWTWSLGQGPTSRRVGLGVGMGSSSSQAGRQKGAGARRLQPAITLGPGRVSPAGTIPLRLRRSPVLKRRTKHDSLPEPVGEPGPALDAAG</sequence>
<evidence type="ECO:0000256" key="8">
    <source>
        <dbReference type="ARBA" id="ARBA00023136"/>
    </source>
</evidence>
<keyword evidence="4" id="KW-1003">Cell membrane</keyword>
<dbReference type="EMBL" id="VZZY01000667">
    <property type="protein sequence ID" value="NXW53310.1"/>
    <property type="molecule type" value="Genomic_DNA"/>
</dbReference>
<evidence type="ECO:0000256" key="5">
    <source>
        <dbReference type="ARBA" id="ARBA00022490"/>
    </source>
</evidence>
<protein>
    <submittedName>
        <fullName evidence="12">CARL2 protein</fullName>
    </submittedName>
</protein>
<evidence type="ECO:0000259" key="11">
    <source>
        <dbReference type="Pfam" id="PF17888"/>
    </source>
</evidence>
<evidence type="ECO:0000313" key="13">
    <source>
        <dbReference type="Proteomes" id="UP000541249"/>
    </source>
</evidence>
<dbReference type="FunFam" id="3.80.10.10:FF:000009">
    <property type="entry name" value="F-actin-uncapping protein LRRC16A isoform X1"/>
    <property type="match status" value="1"/>
</dbReference>
<keyword evidence="13" id="KW-1185">Reference proteome</keyword>
<dbReference type="Gene3D" id="6.10.140.1850">
    <property type="match status" value="1"/>
</dbReference>
<evidence type="ECO:0000256" key="4">
    <source>
        <dbReference type="ARBA" id="ARBA00022475"/>
    </source>
</evidence>
<dbReference type="InterPro" id="IPR051279">
    <property type="entry name" value="PP1-Reg/Actin-Interact_Protein"/>
</dbReference>
<keyword evidence="7" id="KW-0677">Repeat</keyword>
<evidence type="ECO:0000256" key="1">
    <source>
        <dbReference type="ARBA" id="ARBA00004236"/>
    </source>
</evidence>
<dbReference type="InterPro" id="IPR001611">
    <property type="entry name" value="Leu-rich_rpt"/>
</dbReference>
<feature type="domain" description="CARMIL C-terminal" evidence="10">
    <location>
        <begin position="969"/>
        <end position="1055"/>
    </location>
</feature>
<evidence type="ECO:0000256" key="7">
    <source>
        <dbReference type="ARBA" id="ARBA00022737"/>
    </source>
</evidence>
<dbReference type="PANTHER" id="PTHR24112">
    <property type="entry name" value="LEUCINE-RICH REPEAT, ISOFORM F-RELATED"/>
    <property type="match status" value="1"/>
</dbReference>
<keyword evidence="5" id="KW-0963">Cytoplasm</keyword>
<keyword evidence="8" id="KW-0472">Membrane</keyword>
<dbReference type="Gene3D" id="3.80.10.10">
    <property type="entry name" value="Ribonuclease Inhibitor"/>
    <property type="match status" value="1"/>
</dbReference>
<feature type="domain" description="CARMIL pleckstrin homology" evidence="11">
    <location>
        <begin position="25"/>
        <end position="117"/>
    </location>
</feature>
<feature type="compositionally biased region" description="Basic and acidic residues" evidence="9">
    <location>
        <begin position="1109"/>
        <end position="1131"/>
    </location>
</feature>
<dbReference type="Proteomes" id="UP000541249">
    <property type="component" value="Unassembled WGS sequence"/>
</dbReference>
<feature type="region of interest" description="Disordered" evidence="9">
    <location>
        <begin position="1267"/>
        <end position="1354"/>
    </location>
</feature>
<evidence type="ECO:0000313" key="12">
    <source>
        <dbReference type="EMBL" id="NXW53310.1"/>
    </source>
</evidence>
<feature type="region of interest" description="Disordered" evidence="9">
    <location>
        <begin position="894"/>
        <end position="946"/>
    </location>
</feature>
<evidence type="ECO:0000256" key="3">
    <source>
        <dbReference type="ARBA" id="ARBA00007298"/>
    </source>
</evidence>